<dbReference type="OrthoDB" id="10261782at2759"/>
<evidence type="ECO:0000256" key="8">
    <source>
        <dbReference type="ARBA" id="ARBA00023950"/>
    </source>
</evidence>
<evidence type="ECO:0000256" key="9">
    <source>
        <dbReference type="ARBA" id="ARBA00023970"/>
    </source>
</evidence>
<evidence type="ECO:0000313" key="12">
    <source>
        <dbReference type="EMBL" id="VDK56004.1"/>
    </source>
</evidence>
<dbReference type="InterPro" id="IPR035994">
    <property type="entry name" value="Nucleoside_phosphorylase_sf"/>
</dbReference>
<dbReference type="PANTHER" id="PTHR11904:SF9">
    <property type="entry name" value="PURINE NUCLEOSIDE PHOSPHORYLASE-RELATED"/>
    <property type="match status" value="1"/>
</dbReference>
<comment type="pathway">
    <text evidence="1">Purine metabolism; purine nucleoside salvage.</text>
</comment>
<comment type="catalytic activity">
    <reaction evidence="7">
        <text>2'-deoxyguanosine + phosphate = 2-deoxy-alpha-D-ribose 1-phosphate + guanine</text>
        <dbReference type="Rhea" id="RHEA:27738"/>
        <dbReference type="ChEBI" id="CHEBI:16235"/>
        <dbReference type="ChEBI" id="CHEBI:17172"/>
        <dbReference type="ChEBI" id="CHEBI:43474"/>
        <dbReference type="ChEBI" id="CHEBI:57259"/>
        <dbReference type="EC" id="2.4.2.1"/>
    </reaction>
</comment>
<feature type="domain" description="Nucleoside phosphorylase" evidence="11">
    <location>
        <begin position="112"/>
        <end position="294"/>
    </location>
</feature>
<dbReference type="EC" id="2.4.2.1" evidence="3"/>
<dbReference type="CDD" id="cd09009">
    <property type="entry name" value="PNP-EcPNPII_like"/>
    <property type="match status" value="1"/>
</dbReference>
<evidence type="ECO:0000313" key="13">
    <source>
        <dbReference type="Proteomes" id="UP000267096"/>
    </source>
</evidence>
<dbReference type="EMBL" id="UYRR01032548">
    <property type="protein sequence ID" value="VDK56004.1"/>
    <property type="molecule type" value="Genomic_DNA"/>
</dbReference>
<dbReference type="InterPro" id="IPR000845">
    <property type="entry name" value="Nucleoside_phosphorylase_d"/>
</dbReference>
<evidence type="ECO:0000256" key="4">
    <source>
        <dbReference type="ARBA" id="ARBA00022676"/>
    </source>
</evidence>
<accession>A0A0M3K5X6</accession>
<dbReference type="GO" id="GO:0004731">
    <property type="term" value="F:purine-nucleoside phosphorylase activity"/>
    <property type="evidence" value="ECO:0007669"/>
    <property type="project" value="UniProtKB-EC"/>
</dbReference>
<gene>
    <name evidence="12" type="ORF">ASIM_LOCUS15774</name>
</gene>
<comment type="catalytic activity">
    <reaction evidence="9">
        <text>guanosine + phosphate = alpha-D-ribose 1-phosphate + guanine</text>
        <dbReference type="Rhea" id="RHEA:13233"/>
        <dbReference type="ChEBI" id="CHEBI:16235"/>
        <dbReference type="ChEBI" id="CHEBI:16750"/>
        <dbReference type="ChEBI" id="CHEBI:43474"/>
        <dbReference type="ChEBI" id="CHEBI:57720"/>
        <dbReference type="EC" id="2.4.2.1"/>
    </reaction>
</comment>
<dbReference type="NCBIfam" id="NF006054">
    <property type="entry name" value="PRK08202.1"/>
    <property type="match status" value="1"/>
</dbReference>
<dbReference type="SUPFAM" id="SSF53167">
    <property type="entry name" value="Purine and uridine phosphorylases"/>
    <property type="match status" value="1"/>
</dbReference>
<evidence type="ECO:0000256" key="2">
    <source>
        <dbReference type="ARBA" id="ARBA00006751"/>
    </source>
</evidence>
<dbReference type="PANTHER" id="PTHR11904">
    <property type="entry name" value="METHYLTHIOADENOSINE/PURINE NUCLEOSIDE PHOSPHORYLASE"/>
    <property type="match status" value="1"/>
</dbReference>
<dbReference type="UniPathway" id="UPA00606"/>
<dbReference type="GO" id="GO:0009116">
    <property type="term" value="P:nucleoside metabolic process"/>
    <property type="evidence" value="ECO:0007669"/>
    <property type="project" value="InterPro"/>
</dbReference>
<dbReference type="Pfam" id="PF01048">
    <property type="entry name" value="PNP_UDP_1"/>
    <property type="match status" value="1"/>
</dbReference>
<dbReference type="AlphaFoldDB" id="A0A0M3K5X6"/>
<dbReference type="Gene3D" id="3.40.50.1580">
    <property type="entry name" value="Nucleoside phosphorylase domain"/>
    <property type="match status" value="1"/>
</dbReference>
<evidence type="ECO:0000256" key="6">
    <source>
        <dbReference type="ARBA" id="ARBA00023918"/>
    </source>
</evidence>
<comment type="catalytic activity">
    <reaction evidence="6">
        <text>inosine + phosphate = alpha-D-ribose 1-phosphate + hypoxanthine</text>
        <dbReference type="Rhea" id="RHEA:27646"/>
        <dbReference type="ChEBI" id="CHEBI:17368"/>
        <dbReference type="ChEBI" id="CHEBI:17596"/>
        <dbReference type="ChEBI" id="CHEBI:43474"/>
        <dbReference type="ChEBI" id="CHEBI:57720"/>
        <dbReference type="EC" id="2.4.2.1"/>
    </reaction>
</comment>
<evidence type="ECO:0000256" key="5">
    <source>
        <dbReference type="ARBA" id="ARBA00022679"/>
    </source>
</evidence>
<comment type="catalytic activity">
    <reaction evidence="8">
        <text>2'-deoxyinosine + phosphate = 2-deoxy-alpha-D-ribose 1-phosphate + hypoxanthine</text>
        <dbReference type="Rhea" id="RHEA:27750"/>
        <dbReference type="ChEBI" id="CHEBI:17368"/>
        <dbReference type="ChEBI" id="CHEBI:28997"/>
        <dbReference type="ChEBI" id="CHEBI:43474"/>
        <dbReference type="ChEBI" id="CHEBI:57259"/>
        <dbReference type="EC" id="2.4.2.1"/>
    </reaction>
</comment>
<proteinExistence type="inferred from homology"/>
<dbReference type="GO" id="GO:0005737">
    <property type="term" value="C:cytoplasm"/>
    <property type="evidence" value="ECO:0007669"/>
    <property type="project" value="TreeGrafter"/>
</dbReference>
<evidence type="ECO:0000256" key="3">
    <source>
        <dbReference type="ARBA" id="ARBA00011886"/>
    </source>
</evidence>
<reference evidence="14" key="1">
    <citation type="submission" date="2017-02" db="UniProtKB">
        <authorList>
            <consortium name="WormBaseParasite"/>
        </authorList>
    </citation>
    <scope>IDENTIFICATION</scope>
</reference>
<evidence type="ECO:0000256" key="1">
    <source>
        <dbReference type="ARBA" id="ARBA00005058"/>
    </source>
</evidence>
<dbReference type="WBParaSite" id="ASIM_0001636701-mRNA-1">
    <property type="protein sequence ID" value="ASIM_0001636701-mRNA-1"/>
    <property type="gene ID" value="ASIM_0001636701"/>
</dbReference>
<keyword evidence="5" id="KW-0808">Transferase</keyword>
<organism evidence="14">
    <name type="scientific">Anisakis simplex</name>
    <name type="common">Herring worm</name>
    <dbReference type="NCBI Taxonomy" id="6269"/>
    <lineage>
        <taxon>Eukaryota</taxon>
        <taxon>Metazoa</taxon>
        <taxon>Ecdysozoa</taxon>
        <taxon>Nematoda</taxon>
        <taxon>Chromadorea</taxon>
        <taxon>Rhabditida</taxon>
        <taxon>Spirurina</taxon>
        <taxon>Ascaridomorpha</taxon>
        <taxon>Ascaridoidea</taxon>
        <taxon>Anisakidae</taxon>
        <taxon>Anisakis</taxon>
        <taxon>Anisakis simplex complex</taxon>
    </lineage>
</organism>
<sequence length="364" mass="40201">MSTCCPAKSDQINKILRIRPIRKIQTCSFSLRFDPSGLERADEKQSSEYIRDMINNMIAESVLTLAEEFRNELFPLVTSMISAKTFSPQCYEDLEKVANAIKSKVNLKETPTLAIICGSGLGDLAESVTDKQILPYSEIPGFPSTKVVGHKGNLVFGYLGGKYVMCVQGRFHPYEHGMNLALGAMPVRIMHFLGVTKLVVSNAAGGLNEHFKQGDIMVIKDQLCLPALAGFSPFVGAHDERFGARFPSMHAAYDPPLRKKAMEIAKQQGIRAFEGVYCMCAGPQYESPAEVNFRNVNLSRSGCGKTTWNDGVWHFSNHQYVCCFTIANMDSDSTAEVAHTEVLDTAKEASSRVCNFVAEVIKIM</sequence>
<evidence type="ECO:0000256" key="7">
    <source>
        <dbReference type="ARBA" id="ARBA00023929"/>
    </source>
</evidence>
<name>A0A0M3K5X6_ANISI</name>
<evidence type="ECO:0000256" key="10">
    <source>
        <dbReference type="ARBA" id="ARBA00031036"/>
    </source>
</evidence>
<dbReference type="Proteomes" id="UP000267096">
    <property type="component" value="Unassembled WGS sequence"/>
</dbReference>
<keyword evidence="4" id="KW-0328">Glycosyltransferase</keyword>
<dbReference type="InterPro" id="IPR011268">
    <property type="entry name" value="Purine_phosphorylase"/>
</dbReference>
<protein>
    <recommendedName>
        <fullName evidence="3">purine-nucleoside phosphorylase</fullName>
        <ecNumber evidence="3">2.4.2.1</ecNumber>
    </recommendedName>
    <alternativeName>
        <fullName evidence="10">Inosine-guanosine phosphorylase</fullName>
    </alternativeName>
</protein>
<reference evidence="12 13" key="2">
    <citation type="submission" date="2018-11" db="EMBL/GenBank/DDBJ databases">
        <authorList>
            <consortium name="Pathogen Informatics"/>
        </authorList>
    </citation>
    <scope>NUCLEOTIDE SEQUENCE [LARGE SCALE GENOMIC DNA]</scope>
</reference>
<dbReference type="NCBIfam" id="TIGR01697">
    <property type="entry name" value="PNPH-PUNA-XAPA"/>
    <property type="match status" value="1"/>
</dbReference>
<evidence type="ECO:0000313" key="14">
    <source>
        <dbReference type="WBParaSite" id="ASIM_0001636701-mRNA-1"/>
    </source>
</evidence>
<keyword evidence="13" id="KW-1185">Reference proteome</keyword>
<evidence type="ECO:0000259" key="11">
    <source>
        <dbReference type="Pfam" id="PF01048"/>
    </source>
</evidence>
<comment type="similarity">
    <text evidence="2">Belongs to the PNP/MTAP phosphorylase family.</text>
</comment>